<evidence type="ECO:0000259" key="1">
    <source>
        <dbReference type="Pfam" id="PF06985"/>
    </source>
</evidence>
<reference evidence="2" key="2">
    <citation type="submission" date="2023-05" db="EMBL/GenBank/DDBJ databases">
        <authorList>
            <consortium name="Lawrence Berkeley National Laboratory"/>
            <person name="Steindorff A."/>
            <person name="Hensen N."/>
            <person name="Bonometti L."/>
            <person name="Westerberg I."/>
            <person name="Brannstrom I.O."/>
            <person name="Guillou S."/>
            <person name="Cros-Aarteil S."/>
            <person name="Calhoun S."/>
            <person name="Haridas S."/>
            <person name="Kuo A."/>
            <person name="Mondo S."/>
            <person name="Pangilinan J."/>
            <person name="Riley R."/>
            <person name="Labutti K."/>
            <person name="Andreopoulos B."/>
            <person name="Lipzen A."/>
            <person name="Chen C."/>
            <person name="Yanf M."/>
            <person name="Daum C."/>
            <person name="Ng V."/>
            <person name="Clum A."/>
            <person name="Ohm R."/>
            <person name="Martin F."/>
            <person name="Silar P."/>
            <person name="Natvig D."/>
            <person name="Lalanne C."/>
            <person name="Gautier V."/>
            <person name="Ament-Velasquez S.L."/>
            <person name="Kruys A."/>
            <person name="Hutchinson M.I."/>
            <person name="Powell A.J."/>
            <person name="Barry K."/>
            <person name="Miller A.N."/>
            <person name="Grigoriev I.V."/>
            <person name="Debuchy R."/>
            <person name="Gladieux P."/>
            <person name="Thoren M.H."/>
            <person name="Johannesson H."/>
        </authorList>
    </citation>
    <scope>NUCLEOTIDE SEQUENCE</scope>
    <source>
        <strain evidence="2">PSN309</strain>
    </source>
</reference>
<reference evidence="2" key="1">
    <citation type="journal article" date="2023" name="Mol. Phylogenet. Evol.">
        <title>Genome-scale phylogeny and comparative genomics of the fungal order Sordariales.</title>
        <authorList>
            <person name="Hensen N."/>
            <person name="Bonometti L."/>
            <person name="Westerberg I."/>
            <person name="Brannstrom I.O."/>
            <person name="Guillou S."/>
            <person name="Cros-Aarteil S."/>
            <person name="Calhoun S."/>
            <person name="Haridas S."/>
            <person name="Kuo A."/>
            <person name="Mondo S."/>
            <person name="Pangilinan J."/>
            <person name="Riley R."/>
            <person name="LaButti K."/>
            <person name="Andreopoulos B."/>
            <person name="Lipzen A."/>
            <person name="Chen C."/>
            <person name="Yan M."/>
            <person name="Daum C."/>
            <person name="Ng V."/>
            <person name="Clum A."/>
            <person name="Steindorff A."/>
            <person name="Ohm R.A."/>
            <person name="Martin F."/>
            <person name="Silar P."/>
            <person name="Natvig D.O."/>
            <person name="Lalanne C."/>
            <person name="Gautier V."/>
            <person name="Ament-Velasquez S.L."/>
            <person name="Kruys A."/>
            <person name="Hutchinson M.I."/>
            <person name="Powell A.J."/>
            <person name="Barry K."/>
            <person name="Miller A.N."/>
            <person name="Grigoriev I.V."/>
            <person name="Debuchy R."/>
            <person name="Gladieux P."/>
            <person name="Hiltunen Thoren M."/>
            <person name="Johannesson H."/>
        </authorList>
    </citation>
    <scope>NUCLEOTIDE SEQUENCE</scope>
    <source>
        <strain evidence="2">PSN309</strain>
    </source>
</reference>
<dbReference type="InterPro" id="IPR010730">
    <property type="entry name" value="HET"/>
</dbReference>
<dbReference type="Pfam" id="PF06985">
    <property type="entry name" value="HET"/>
    <property type="match status" value="1"/>
</dbReference>
<dbReference type="AlphaFoldDB" id="A0AAN6WNZ1"/>
<comment type="caution">
    <text evidence="2">The sequence shown here is derived from an EMBL/GenBank/DDBJ whole genome shotgun (WGS) entry which is preliminary data.</text>
</comment>
<dbReference type="EMBL" id="MU864443">
    <property type="protein sequence ID" value="KAK4185658.1"/>
    <property type="molecule type" value="Genomic_DNA"/>
</dbReference>
<evidence type="ECO:0000313" key="2">
    <source>
        <dbReference type="EMBL" id="KAK4185658.1"/>
    </source>
</evidence>
<sequence>MWLINCNDYSLVSNDIDGPNAIPYIILSHTWGNDADEVTFHDMRHAFDYAIHKKGFEKIQQTCEIALEAGVMHAWIDTCCIDKSSSAELTESINSMFHWYSRAERCVAYLQDLSPSHHQPTLEELRPCRWFTRGWTLQELIAPQNVDFYDQNWNLRGTKVDLYPILSDITSIDPDTLRWPQKLSSVPVARKMSWAAKRQSKRIEDTAYCLLGIFGIHMPLIYGERDRAFIRLQEHIAQKNNDMTLFAWCRDPSEGSGADYAGLFAKHPSAFRECTNIRRLRDPVIPTPSWIITNAGVEMDTALEWFRDESVEFQYGYRLYLHCTYAGIDFDDSNDIPVLSIWLRKTKSGYLRFDPGKLCLTSLSEMRFGQSTRIRIAATLGDREIGDVIPFYQPQSHLLNSAISFEWQDEVPDVRFTRSFHPQHLWDENQLCFFTSSSPRFIALMEIEMRSLTNDPAVWEDTCWLVCGLHLNAIDFSAAGGDRSPRPWVMVLRQTDGGSIEGLEGYTRKEIVNPFSLSTIGYNLRDRFIPESPTAGDCIFEYRTGAYLNVSARILSRAEQLERGRTILISATHFQL</sequence>
<evidence type="ECO:0000313" key="3">
    <source>
        <dbReference type="Proteomes" id="UP001302126"/>
    </source>
</evidence>
<name>A0AAN6WNZ1_9PEZI</name>
<keyword evidence="3" id="KW-1185">Reference proteome</keyword>
<protein>
    <submittedName>
        <fullName evidence="2">Vegetative incompatibility HET containing-domain protein</fullName>
    </submittedName>
</protein>
<gene>
    <name evidence="2" type="ORF">QBC35DRAFT_298422</name>
</gene>
<dbReference type="PANTHER" id="PTHR10622">
    <property type="entry name" value="HET DOMAIN-CONTAINING PROTEIN"/>
    <property type="match status" value="1"/>
</dbReference>
<dbReference type="PANTHER" id="PTHR10622:SF12">
    <property type="entry name" value="HET DOMAIN-CONTAINING PROTEIN"/>
    <property type="match status" value="1"/>
</dbReference>
<feature type="domain" description="Heterokaryon incompatibility" evidence="1">
    <location>
        <begin position="24"/>
        <end position="123"/>
    </location>
</feature>
<proteinExistence type="predicted"/>
<organism evidence="2 3">
    <name type="scientific">Podospora australis</name>
    <dbReference type="NCBI Taxonomy" id="1536484"/>
    <lineage>
        <taxon>Eukaryota</taxon>
        <taxon>Fungi</taxon>
        <taxon>Dikarya</taxon>
        <taxon>Ascomycota</taxon>
        <taxon>Pezizomycotina</taxon>
        <taxon>Sordariomycetes</taxon>
        <taxon>Sordariomycetidae</taxon>
        <taxon>Sordariales</taxon>
        <taxon>Podosporaceae</taxon>
        <taxon>Podospora</taxon>
    </lineage>
</organism>
<accession>A0AAN6WNZ1</accession>
<dbReference type="Proteomes" id="UP001302126">
    <property type="component" value="Unassembled WGS sequence"/>
</dbReference>